<organism evidence="1 2">
    <name type="scientific">Trichonephila clavata</name>
    <name type="common">Joro spider</name>
    <name type="synonym">Nephila clavata</name>
    <dbReference type="NCBI Taxonomy" id="2740835"/>
    <lineage>
        <taxon>Eukaryota</taxon>
        <taxon>Metazoa</taxon>
        <taxon>Ecdysozoa</taxon>
        <taxon>Arthropoda</taxon>
        <taxon>Chelicerata</taxon>
        <taxon>Arachnida</taxon>
        <taxon>Araneae</taxon>
        <taxon>Araneomorphae</taxon>
        <taxon>Entelegynae</taxon>
        <taxon>Araneoidea</taxon>
        <taxon>Nephilidae</taxon>
        <taxon>Trichonephila</taxon>
    </lineage>
</organism>
<protein>
    <submittedName>
        <fullName evidence="1">Uncharacterized protein</fullName>
    </submittedName>
</protein>
<dbReference type="EMBL" id="BMAO01022289">
    <property type="protein sequence ID" value="GFQ80908.1"/>
    <property type="molecule type" value="Genomic_DNA"/>
</dbReference>
<dbReference type="OrthoDB" id="8063408at2759"/>
<comment type="caution">
    <text evidence="1">The sequence shown here is derived from an EMBL/GenBank/DDBJ whole genome shotgun (WGS) entry which is preliminary data.</text>
</comment>
<reference evidence="1" key="1">
    <citation type="submission" date="2020-07" db="EMBL/GenBank/DDBJ databases">
        <title>Multicomponent nature underlies the extraordinary mechanical properties of spider dragline silk.</title>
        <authorList>
            <person name="Kono N."/>
            <person name="Nakamura H."/>
            <person name="Mori M."/>
            <person name="Yoshida Y."/>
            <person name="Ohtoshi R."/>
            <person name="Malay A.D."/>
            <person name="Moran D.A.P."/>
            <person name="Tomita M."/>
            <person name="Numata K."/>
            <person name="Arakawa K."/>
        </authorList>
    </citation>
    <scope>NUCLEOTIDE SEQUENCE</scope>
</reference>
<accession>A0A8X6GEQ6</accession>
<gene>
    <name evidence="1" type="ORF">TNCT_435131</name>
</gene>
<sequence>MRLGRIMLKEEEFIRPGTSHDLDFEAEDLNEPHRLNKAEFSNLVRDLDFLKQKVRAFGIKTTTMEFTLTRHQDYRVQDS</sequence>
<proteinExistence type="predicted"/>
<name>A0A8X6GEQ6_TRICU</name>
<dbReference type="AlphaFoldDB" id="A0A8X6GEQ6"/>
<dbReference type="Proteomes" id="UP000887116">
    <property type="component" value="Unassembled WGS sequence"/>
</dbReference>
<evidence type="ECO:0000313" key="1">
    <source>
        <dbReference type="EMBL" id="GFQ80908.1"/>
    </source>
</evidence>
<keyword evidence="2" id="KW-1185">Reference proteome</keyword>
<evidence type="ECO:0000313" key="2">
    <source>
        <dbReference type="Proteomes" id="UP000887116"/>
    </source>
</evidence>